<reference evidence="3" key="1">
    <citation type="submission" date="2016-10" db="EMBL/GenBank/DDBJ databases">
        <authorList>
            <person name="Varghese N."/>
            <person name="Submissions S."/>
        </authorList>
    </citation>
    <scope>NUCLEOTIDE SEQUENCE [LARGE SCALE GENOMIC DNA]</scope>
    <source>
        <strain evidence="3">CGMCC 1.10784</strain>
    </source>
</reference>
<organism evidence="2 3">
    <name type="scientific">Paenibacillus catalpae</name>
    <dbReference type="NCBI Taxonomy" id="1045775"/>
    <lineage>
        <taxon>Bacteria</taxon>
        <taxon>Bacillati</taxon>
        <taxon>Bacillota</taxon>
        <taxon>Bacilli</taxon>
        <taxon>Bacillales</taxon>
        <taxon>Paenibacillaceae</taxon>
        <taxon>Paenibacillus</taxon>
    </lineage>
</organism>
<dbReference type="GO" id="GO:0003677">
    <property type="term" value="F:DNA binding"/>
    <property type="evidence" value="ECO:0007669"/>
    <property type="project" value="InterPro"/>
</dbReference>
<dbReference type="SUPFAM" id="SSF46955">
    <property type="entry name" value="Putative DNA-binding domain"/>
    <property type="match status" value="1"/>
</dbReference>
<dbReference type="InterPro" id="IPR009061">
    <property type="entry name" value="DNA-bd_dom_put_sf"/>
</dbReference>
<dbReference type="EMBL" id="FOMT01000004">
    <property type="protein sequence ID" value="SFE85859.1"/>
    <property type="molecule type" value="Genomic_DNA"/>
</dbReference>
<dbReference type="Proteomes" id="UP000198855">
    <property type="component" value="Unassembled WGS sequence"/>
</dbReference>
<dbReference type="RefSeq" id="WP_139230816.1">
    <property type="nucleotide sequence ID" value="NZ_FOMT01000004.1"/>
</dbReference>
<name>A0A1I2DZM4_9BACL</name>
<evidence type="ECO:0000313" key="3">
    <source>
        <dbReference type="Proteomes" id="UP000198855"/>
    </source>
</evidence>
<accession>A0A1I2DZM4</accession>
<sequence length="328" mass="33825">MTLLKTKEAAHQLAVSETTVRRWVSTFPASFRKDMFGHYIFDAPAMDKLRQIKGQLDSGTALYDIRLLSLAEEEALAAVAAEVMGTNGAVDTAADGSAGQSDDSVKLVVDEAGNVHAPGSTGVGRGGGAGALVVDSAGNVHAAGGSIVVKGTAGISRGGAGALVVDSAGIVHAAGGNAVSGEAGAKASAEITAGYQHAAAAADVAGARPVNLLPVGPAVQSQDVSQAIVPSAPFRPSTSLIDEPDPMLERLNAIENALSQKADEVVTVQLLHHRKELEELRKSLTELAATIEALRTPQQELAAFGKASPSHEEDGKRKKRGFRSFFFF</sequence>
<evidence type="ECO:0000259" key="1">
    <source>
        <dbReference type="Pfam" id="PF13411"/>
    </source>
</evidence>
<dbReference type="Gene3D" id="1.10.1660.10">
    <property type="match status" value="1"/>
</dbReference>
<dbReference type="Pfam" id="PF13411">
    <property type="entry name" value="MerR_1"/>
    <property type="match status" value="1"/>
</dbReference>
<dbReference type="InterPro" id="IPR000551">
    <property type="entry name" value="MerR-type_HTH_dom"/>
</dbReference>
<evidence type="ECO:0000313" key="2">
    <source>
        <dbReference type="EMBL" id="SFE85859.1"/>
    </source>
</evidence>
<dbReference type="STRING" id="1045775.SAMN05216378_4356"/>
<dbReference type="AlphaFoldDB" id="A0A1I2DZM4"/>
<gene>
    <name evidence="2" type="ORF">SAMN05216378_4356</name>
</gene>
<dbReference type="GO" id="GO:0006355">
    <property type="term" value="P:regulation of DNA-templated transcription"/>
    <property type="evidence" value="ECO:0007669"/>
    <property type="project" value="InterPro"/>
</dbReference>
<keyword evidence="3" id="KW-1185">Reference proteome</keyword>
<protein>
    <submittedName>
        <fullName evidence="2">MerR HTH family regulatory protein</fullName>
    </submittedName>
</protein>
<dbReference type="OrthoDB" id="2991292at2"/>
<feature type="domain" description="HTH merR-type" evidence="1">
    <location>
        <begin position="5"/>
        <end position="67"/>
    </location>
</feature>
<proteinExistence type="predicted"/>